<protein>
    <submittedName>
        <fullName evidence="2">Uncharacterized protein</fullName>
    </submittedName>
</protein>
<evidence type="ECO:0000256" key="1">
    <source>
        <dbReference type="SAM" id="SignalP"/>
    </source>
</evidence>
<accession>A0A3P6SK53</accession>
<dbReference type="EMBL" id="UYRX01000136">
    <property type="protein sequence ID" value="VDK75186.1"/>
    <property type="molecule type" value="Genomic_DNA"/>
</dbReference>
<organism evidence="2 3">
    <name type="scientific">Litomosoides sigmodontis</name>
    <name type="common">Filarial nematode worm</name>
    <dbReference type="NCBI Taxonomy" id="42156"/>
    <lineage>
        <taxon>Eukaryota</taxon>
        <taxon>Metazoa</taxon>
        <taxon>Ecdysozoa</taxon>
        <taxon>Nematoda</taxon>
        <taxon>Chromadorea</taxon>
        <taxon>Rhabditida</taxon>
        <taxon>Spirurina</taxon>
        <taxon>Spiruromorpha</taxon>
        <taxon>Filarioidea</taxon>
        <taxon>Onchocercidae</taxon>
        <taxon>Litomosoides</taxon>
    </lineage>
</organism>
<sequence length="67" mass="7594">MTRSTELWAFPHLMLVISLITSYSTGQMKLTNISEFEALEGDFALIPRSQLNVAVADREEMTPEFSK</sequence>
<dbReference type="Proteomes" id="UP000277928">
    <property type="component" value="Unassembled WGS sequence"/>
</dbReference>
<feature type="signal peptide" evidence="1">
    <location>
        <begin position="1"/>
        <end position="26"/>
    </location>
</feature>
<evidence type="ECO:0000313" key="2">
    <source>
        <dbReference type="EMBL" id="VDK75186.1"/>
    </source>
</evidence>
<name>A0A3P6SK53_LITSI</name>
<proteinExistence type="predicted"/>
<dbReference type="AlphaFoldDB" id="A0A3P6SK53"/>
<keyword evidence="3" id="KW-1185">Reference proteome</keyword>
<keyword evidence="1" id="KW-0732">Signal</keyword>
<evidence type="ECO:0000313" key="3">
    <source>
        <dbReference type="Proteomes" id="UP000277928"/>
    </source>
</evidence>
<feature type="chain" id="PRO_5018179552" evidence="1">
    <location>
        <begin position="27"/>
        <end position="67"/>
    </location>
</feature>
<reference evidence="2 3" key="1">
    <citation type="submission" date="2018-08" db="EMBL/GenBank/DDBJ databases">
        <authorList>
            <person name="Laetsch R D."/>
            <person name="Stevens L."/>
            <person name="Kumar S."/>
            <person name="Blaxter L. M."/>
        </authorList>
    </citation>
    <scope>NUCLEOTIDE SEQUENCE [LARGE SCALE GENOMIC DNA]</scope>
</reference>
<gene>
    <name evidence="2" type="ORF">NLS_LOCUS2795</name>
</gene>